<sequence>MSDVLKSKLSFKAITTDDLPQLKLKSHGDDCEFLTGKSNDYITVPPSYTYETYVRFNGTTLQDVILKACFVVDETGMDSNDTRENPSIMFKDQIFTSFNFRRTFRFEYTTAMVINNLRNGNAPSNSAPGPLPTGVAVSSAATTTTAAAAATAATARKGRVGHLPMNDSGIIRHFNSIHSTSLEEQSMTLTCDSFHTVNSATGLSNHTQKLLCSKDLPLARFALNHSNVFSNHRLYCRKRLLSASSEMIYPIRNISLNSGWLENVQVMILTTLDVESSSISEKISSAINVPKRKIRIHQLLDGKNNGLYGTNSNTDISEECHVQFTVGQRQDSTFDFDINLEEKPVEDNEE</sequence>
<accession>A0A8R1YF58</accession>
<reference evidence="2" key="1">
    <citation type="journal article" date="2008" name="Nat. Genet.">
        <title>The Pristionchus pacificus genome provides a unique perspective on nematode lifestyle and parasitism.</title>
        <authorList>
            <person name="Dieterich C."/>
            <person name="Clifton S.W."/>
            <person name="Schuster L.N."/>
            <person name="Chinwalla A."/>
            <person name="Delehaunty K."/>
            <person name="Dinkelacker I."/>
            <person name="Fulton L."/>
            <person name="Fulton R."/>
            <person name="Godfrey J."/>
            <person name="Minx P."/>
            <person name="Mitreva M."/>
            <person name="Roeseler W."/>
            <person name="Tian H."/>
            <person name="Witte H."/>
            <person name="Yang S.P."/>
            <person name="Wilson R.K."/>
            <person name="Sommer R.J."/>
        </authorList>
    </citation>
    <scope>NUCLEOTIDE SEQUENCE [LARGE SCALE GENOMIC DNA]</scope>
    <source>
        <strain evidence="2">PS312</strain>
    </source>
</reference>
<dbReference type="AlphaFoldDB" id="A0A2A6CSK8"/>
<dbReference type="EnsemblMetazoa" id="PPA14067.1">
    <property type="protein sequence ID" value="PPA14067.1"/>
    <property type="gene ID" value="WBGene00103621"/>
</dbReference>
<organism evidence="1 2">
    <name type="scientific">Pristionchus pacificus</name>
    <name type="common">Parasitic nematode worm</name>
    <dbReference type="NCBI Taxonomy" id="54126"/>
    <lineage>
        <taxon>Eukaryota</taxon>
        <taxon>Metazoa</taxon>
        <taxon>Ecdysozoa</taxon>
        <taxon>Nematoda</taxon>
        <taxon>Chromadorea</taxon>
        <taxon>Rhabditida</taxon>
        <taxon>Rhabditina</taxon>
        <taxon>Diplogasteromorpha</taxon>
        <taxon>Diplogasteroidea</taxon>
        <taxon>Neodiplogasteridae</taxon>
        <taxon>Pristionchus</taxon>
    </lineage>
</organism>
<accession>A0A2A6CSK8</accession>
<keyword evidence="2" id="KW-1185">Reference proteome</keyword>
<name>A0A2A6CSK8_PRIPA</name>
<evidence type="ECO:0000313" key="1">
    <source>
        <dbReference type="EnsemblMetazoa" id="PPA14067.1"/>
    </source>
</evidence>
<evidence type="ECO:0000313" key="2">
    <source>
        <dbReference type="Proteomes" id="UP000005239"/>
    </source>
</evidence>
<proteinExistence type="predicted"/>
<dbReference type="Proteomes" id="UP000005239">
    <property type="component" value="Unassembled WGS sequence"/>
</dbReference>
<reference evidence="1" key="2">
    <citation type="submission" date="2022-06" db="UniProtKB">
        <authorList>
            <consortium name="EnsemblMetazoa"/>
        </authorList>
    </citation>
    <scope>IDENTIFICATION</scope>
    <source>
        <strain evidence="1">PS312</strain>
    </source>
</reference>
<protein>
    <submittedName>
        <fullName evidence="1">Uncharacterized protein</fullName>
    </submittedName>
</protein>
<gene>
    <name evidence="1" type="primary">WBGene00103621</name>
</gene>